<dbReference type="PANTHER" id="PTHR30111:SF1">
    <property type="entry name" value="33 KDA CHAPERONIN"/>
    <property type="match status" value="1"/>
</dbReference>
<evidence type="ECO:0000313" key="6">
    <source>
        <dbReference type="EMBL" id="QGS51381.1"/>
    </source>
</evidence>
<keyword evidence="7" id="KW-1185">Reference proteome</keyword>
<dbReference type="KEGG" id="stab:STABA_v1c00140"/>
<dbReference type="SUPFAM" id="SSF118352">
    <property type="entry name" value="HSP33 redox switch-like"/>
    <property type="match status" value="1"/>
</dbReference>
<dbReference type="OrthoDB" id="9776534at2"/>
<dbReference type="GO" id="GO:0044183">
    <property type="term" value="F:protein folding chaperone"/>
    <property type="evidence" value="ECO:0007669"/>
    <property type="project" value="TreeGrafter"/>
</dbReference>
<dbReference type="Gene3D" id="3.55.30.10">
    <property type="entry name" value="Hsp33 domain"/>
    <property type="match status" value="1"/>
</dbReference>
<dbReference type="GO" id="GO:0042026">
    <property type="term" value="P:protein refolding"/>
    <property type="evidence" value="ECO:0007669"/>
    <property type="project" value="TreeGrafter"/>
</dbReference>
<dbReference type="CDD" id="cd00498">
    <property type="entry name" value="Hsp33"/>
    <property type="match status" value="1"/>
</dbReference>
<keyword evidence="1" id="KW-0963">Cytoplasm</keyword>
<keyword evidence="5" id="KW-0676">Redox-active center</keyword>
<dbReference type="SUPFAM" id="SSF64397">
    <property type="entry name" value="Hsp33 domain"/>
    <property type="match status" value="1"/>
</dbReference>
<dbReference type="InterPro" id="IPR000397">
    <property type="entry name" value="Heat_shock_Hsp33"/>
</dbReference>
<evidence type="ECO:0000313" key="7">
    <source>
        <dbReference type="Proteomes" id="UP000424468"/>
    </source>
</evidence>
<keyword evidence="2" id="KW-0862">Zinc</keyword>
<dbReference type="GO" id="GO:0005737">
    <property type="term" value="C:cytoplasm"/>
    <property type="evidence" value="ECO:0007669"/>
    <property type="project" value="InterPro"/>
</dbReference>
<evidence type="ECO:0000256" key="5">
    <source>
        <dbReference type="ARBA" id="ARBA00023284"/>
    </source>
</evidence>
<dbReference type="RefSeq" id="WP_156005245.1">
    <property type="nucleotide sequence ID" value="NZ_CP046276.1"/>
</dbReference>
<dbReference type="InterPro" id="IPR016153">
    <property type="entry name" value="Heat_shock_Hsp33_N"/>
</dbReference>
<proteinExistence type="predicted"/>
<evidence type="ECO:0000256" key="4">
    <source>
        <dbReference type="ARBA" id="ARBA00023186"/>
    </source>
</evidence>
<reference evidence="6 7" key="1">
    <citation type="submission" date="2019-11" db="EMBL/GenBank/DDBJ databases">
        <title>Complete genome sequence of Spiroplasma tabanidicola TAUS-1 (DSM 22603).</title>
        <authorList>
            <person name="Huang C.-T."/>
            <person name="Lin Y.-C."/>
            <person name="Kuo C.-H."/>
        </authorList>
    </citation>
    <scope>NUCLEOTIDE SEQUENCE [LARGE SCALE GENOMIC DNA]</scope>
    <source>
        <strain evidence="6 7">TAUS-1</strain>
    </source>
</reference>
<dbReference type="GO" id="GO:0051082">
    <property type="term" value="F:unfolded protein binding"/>
    <property type="evidence" value="ECO:0007669"/>
    <property type="project" value="InterPro"/>
</dbReference>
<dbReference type="EMBL" id="CP046276">
    <property type="protein sequence ID" value="QGS51381.1"/>
    <property type="molecule type" value="Genomic_DNA"/>
</dbReference>
<dbReference type="InterPro" id="IPR016154">
    <property type="entry name" value="Heat_shock_Hsp33_C"/>
</dbReference>
<organism evidence="6 7">
    <name type="scientific">Spiroplasma tabanidicola</name>
    <dbReference type="NCBI Taxonomy" id="324079"/>
    <lineage>
        <taxon>Bacteria</taxon>
        <taxon>Bacillati</taxon>
        <taxon>Mycoplasmatota</taxon>
        <taxon>Mollicutes</taxon>
        <taxon>Entomoplasmatales</taxon>
        <taxon>Spiroplasmataceae</taxon>
        <taxon>Spiroplasma</taxon>
    </lineage>
</organism>
<dbReference type="Pfam" id="PF01430">
    <property type="entry name" value="HSP33"/>
    <property type="match status" value="1"/>
</dbReference>
<dbReference type="AlphaFoldDB" id="A0A6I6C925"/>
<dbReference type="PANTHER" id="PTHR30111">
    <property type="entry name" value="33 KDA CHAPERONIN"/>
    <property type="match status" value="1"/>
</dbReference>
<name>A0A6I6C925_9MOLU</name>
<dbReference type="PIRSF" id="PIRSF005261">
    <property type="entry name" value="Heat_shock_Hsp33"/>
    <property type="match status" value="1"/>
</dbReference>
<protein>
    <submittedName>
        <fullName evidence="6">Heat shock protein 33</fullName>
    </submittedName>
</protein>
<evidence type="ECO:0000256" key="1">
    <source>
        <dbReference type="ARBA" id="ARBA00022490"/>
    </source>
</evidence>
<sequence>MDMEIRATSSERNVKIAIVDISEALDEIIKLQKSNPLASVALGRTIIANALLSISIKDRSKMTTNINGMGLVGSIIAEFQNDSIRGYIENPNFDISLIKENKGSPLSQAVGKMGFLQISRDNGEKEPYTSRVELVSGEINIDFMYYLQQSDQINSLITTTVEINDDGSIKKACGIIIQLLPGFKDEDIDFIEKKVGSLEHLKKTLVDSTNYESLLKDICQDAKVLEVKPLKFECTCDVRKVMDSIKLLGQEEISNAYNKGEIIEVICDFCKKQYNIDSKDLKNLIN</sequence>
<evidence type="ECO:0000256" key="3">
    <source>
        <dbReference type="ARBA" id="ARBA00023157"/>
    </source>
</evidence>
<keyword evidence="6" id="KW-0346">Stress response</keyword>
<keyword evidence="3" id="KW-1015">Disulfide bond</keyword>
<accession>A0A6I6C925</accession>
<keyword evidence="4" id="KW-0143">Chaperone</keyword>
<evidence type="ECO:0000256" key="2">
    <source>
        <dbReference type="ARBA" id="ARBA00022833"/>
    </source>
</evidence>
<dbReference type="Proteomes" id="UP000424468">
    <property type="component" value="Chromosome"/>
</dbReference>
<dbReference type="Gene3D" id="3.90.1280.10">
    <property type="entry name" value="HSP33 redox switch-like"/>
    <property type="match status" value="1"/>
</dbReference>
<gene>
    <name evidence="6" type="primary">hslO</name>
    <name evidence="6" type="ORF">STABA_v1c00140</name>
</gene>